<dbReference type="KEGG" id="rav:AAT18_26145"/>
<reference evidence="7 9" key="1">
    <citation type="journal article" date="2018" name="Biodegradation">
        <title>1,4-Dioxane degradation characteristics of Rhodococcus aetherivorans JCM 14343.</title>
        <authorList>
            <person name="Inoue D."/>
            <person name="Tsunoda T."/>
            <person name="Yamamoto N."/>
            <person name="Ike M."/>
            <person name="Sei K."/>
        </authorList>
    </citation>
    <scope>NUCLEOTIDE SEQUENCE [LARGE SCALE GENOMIC DNA]</scope>
    <source>
        <strain evidence="7 9">JCM 14343</strain>
    </source>
</reference>
<dbReference type="PROSITE" id="PS50977">
    <property type="entry name" value="HTH_TETR_2"/>
    <property type="match status" value="1"/>
</dbReference>
<dbReference type="Proteomes" id="UP001163947">
    <property type="component" value="Chromosome"/>
</dbReference>
<organism evidence="8 10">
    <name type="scientific">Rhodococcus aetherivorans</name>
    <dbReference type="NCBI Taxonomy" id="191292"/>
    <lineage>
        <taxon>Bacteria</taxon>
        <taxon>Bacillati</taxon>
        <taxon>Actinomycetota</taxon>
        <taxon>Actinomycetes</taxon>
        <taxon>Mycobacteriales</taxon>
        <taxon>Nocardiaceae</taxon>
        <taxon>Rhodococcus</taxon>
    </lineage>
</organism>
<dbReference type="PANTHER" id="PTHR30055">
    <property type="entry name" value="HTH-TYPE TRANSCRIPTIONAL REGULATOR RUTR"/>
    <property type="match status" value="1"/>
</dbReference>
<accession>N1LZT3</accession>
<dbReference type="Proteomes" id="UP000325466">
    <property type="component" value="Unassembled WGS sequence"/>
</dbReference>
<protein>
    <submittedName>
        <fullName evidence="8">TetR/AcrR family transcriptional regulator</fullName>
    </submittedName>
    <submittedName>
        <fullName evidence="7">Transcriptional regulator, TetR family</fullName>
    </submittedName>
</protein>
<dbReference type="Pfam" id="PF00440">
    <property type="entry name" value="TetR_N"/>
    <property type="match status" value="1"/>
</dbReference>
<keyword evidence="2" id="KW-0805">Transcription regulation</keyword>
<evidence type="ECO:0000256" key="5">
    <source>
        <dbReference type="PROSITE-ProRule" id="PRU00335"/>
    </source>
</evidence>
<dbReference type="PRINTS" id="PR00400">
    <property type="entry name" value="TETREPRESSOR"/>
</dbReference>
<keyword evidence="9" id="KW-1185">Reference proteome</keyword>
<dbReference type="AlphaFoldDB" id="A0A059MJQ8"/>
<dbReference type="InterPro" id="IPR004111">
    <property type="entry name" value="Repressor_TetR_C"/>
</dbReference>
<evidence type="ECO:0000313" key="9">
    <source>
        <dbReference type="Proteomes" id="UP000325466"/>
    </source>
</evidence>
<dbReference type="GO" id="GO:0000976">
    <property type="term" value="F:transcription cis-regulatory region binding"/>
    <property type="evidence" value="ECO:0007669"/>
    <property type="project" value="TreeGrafter"/>
</dbReference>
<dbReference type="InterPro" id="IPR036271">
    <property type="entry name" value="Tet_transcr_reg_TetR-rel_C_sf"/>
</dbReference>
<dbReference type="GeneID" id="83619146"/>
<dbReference type="SUPFAM" id="SSF48498">
    <property type="entry name" value="Tetracyclin repressor-like, C-terminal domain"/>
    <property type="match status" value="1"/>
</dbReference>
<evidence type="ECO:0000313" key="10">
    <source>
        <dbReference type="Proteomes" id="UP001163947"/>
    </source>
</evidence>
<accession>A0A0F6VNB9</accession>
<sequence>MARPRTPLLSRPLIRETALRLVDAHGLDELSMRKIAAELHVSAPSLYSHYSNKDELLDDIADQVGESVDISGFDTDDWQEALRVWARSYRAALAEHPNLVPFLARSPGRREVALDQANAVHGGLTRAGWPPRTATLIGASIKYIVVGSAIASFSGGFLDDLTIYRERYPHLSQAHRLREHADEIDRDGFELALESFLQGLAQRFASLTGADR</sequence>
<gene>
    <name evidence="8" type="ORF">OCS65_01970</name>
    <name evidence="7" type="ORF">RAJCM14343_0140</name>
</gene>
<reference evidence="8" key="3">
    <citation type="submission" date="2022-09" db="EMBL/GenBank/DDBJ databases">
        <title>The genome sequence of Rhodococcus aetherivorans N1.</title>
        <authorList>
            <person name="Jiang W."/>
        </authorList>
    </citation>
    <scope>NUCLEOTIDE SEQUENCE</scope>
    <source>
        <strain evidence="8">N1</strain>
    </source>
</reference>
<evidence type="ECO:0000313" key="7">
    <source>
        <dbReference type="EMBL" id="GES34896.1"/>
    </source>
</evidence>
<accession>A0A059MJQ8</accession>
<dbReference type="EMBL" id="BLAH01000005">
    <property type="protein sequence ID" value="GES34896.1"/>
    <property type="molecule type" value="Genomic_DNA"/>
</dbReference>
<keyword evidence="1" id="KW-0678">Repressor</keyword>
<evidence type="ECO:0000256" key="3">
    <source>
        <dbReference type="ARBA" id="ARBA00023125"/>
    </source>
</evidence>
<evidence type="ECO:0000256" key="2">
    <source>
        <dbReference type="ARBA" id="ARBA00023015"/>
    </source>
</evidence>
<dbReference type="InterPro" id="IPR003012">
    <property type="entry name" value="Tet_transcr_reg_TetR"/>
</dbReference>
<dbReference type="SUPFAM" id="SSF46689">
    <property type="entry name" value="Homeodomain-like"/>
    <property type="match status" value="1"/>
</dbReference>
<keyword evidence="3 5" id="KW-0238">DNA-binding</keyword>
<evidence type="ECO:0000256" key="1">
    <source>
        <dbReference type="ARBA" id="ARBA00022491"/>
    </source>
</evidence>
<evidence type="ECO:0000313" key="8">
    <source>
        <dbReference type="EMBL" id="UYF94565.1"/>
    </source>
</evidence>
<dbReference type="GO" id="GO:0003700">
    <property type="term" value="F:DNA-binding transcription factor activity"/>
    <property type="evidence" value="ECO:0007669"/>
    <property type="project" value="TreeGrafter"/>
</dbReference>
<proteinExistence type="predicted"/>
<name>A0A059MJQ8_9NOCA</name>
<dbReference type="Gene3D" id="1.10.357.10">
    <property type="entry name" value="Tetracycline Repressor, domain 2"/>
    <property type="match status" value="1"/>
</dbReference>
<dbReference type="PANTHER" id="PTHR30055:SF151">
    <property type="entry name" value="TRANSCRIPTIONAL REGULATORY PROTEIN"/>
    <property type="match status" value="1"/>
</dbReference>
<evidence type="ECO:0000256" key="4">
    <source>
        <dbReference type="ARBA" id="ARBA00023163"/>
    </source>
</evidence>
<dbReference type="PRINTS" id="PR00455">
    <property type="entry name" value="HTHTETR"/>
</dbReference>
<reference evidence="7" key="2">
    <citation type="submission" date="2019-10" db="EMBL/GenBank/DDBJ databases">
        <title>Draft genome sequence of Rhodococcus aetherivorans JCM 14343.</title>
        <authorList>
            <person name="Inoue D."/>
            <person name="Nakazawa M."/>
            <person name="Yamamoto N."/>
            <person name="Sei K."/>
            <person name="Ike M."/>
        </authorList>
    </citation>
    <scope>NUCLEOTIDE SEQUENCE</scope>
    <source>
        <strain evidence="7">JCM 14343</strain>
    </source>
</reference>
<dbReference type="Pfam" id="PF02909">
    <property type="entry name" value="TetR_C_1"/>
    <property type="match status" value="1"/>
</dbReference>
<dbReference type="InterPro" id="IPR001647">
    <property type="entry name" value="HTH_TetR"/>
</dbReference>
<feature type="domain" description="HTH tetR-type" evidence="6">
    <location>
        <begin position="8"/>
        <end position="68"/>
    </location>
</feature>
<evidence type="ECO:0000259" key="6">
    <source>
        <dbReference type="PROSITE" id="PS50977"/>
    </source>
</evidence>
<dbReference type="InterPro" id="IPR009057">
    <property type="entry name" value="Homeodomain-like_sf"/>
</dbReference>
<feature type="DNA-binding region" description="H-T-H motif" evidence="5">
    <location>
        <begin position="31"/>
        <end position="50"/>
    </location>
</feature>
<dbReference type="InterPro" id="IPR050109">
    <property type="entry name" value="HTH-type_TetR-like_transc_reg"/>
</dbReference>
<dbReference type="EMBL" id="CP106982">
    <property type="protein sequence ID" value="UYF94565.1"/>
    <property type="molecule type" value="Genomic_DNA"/>
</dbReference>
<dbReference type="GO" id="GO:0045892">
    <property type="term" value="P:negative regulation of DNA-templated transcription"/>
    <property type="evidence" value="ECO:0007669"/>
    <property type="project" value="InterPro"/>
</dbReference>
<dbReference type="GO" id="GO:0046677">
    <property type="term" value="P:response to antibiotic"/>
    <property type="evidence" value="ECO:0007669"/>
    <property type="project" value="InterPro"/>
</dbReference>
<keyword evidence="4" id="KW-0804">Transcription</keyword>
<dbReference type="RefSeq" id="WP_006932215.1">
    <property type="nucleotide sequence ID" value="NZ_BAAAYP010000056.1"/>
</dbReference>